<evidence type="ECO:0000313" key="4">
    <source>
        <dbReference type="Proteomes" id="UP000824123"/>
    </source>
</evidence>
<dbReference type="Gene3D" id="3.40.50.720">
    <property type="entry name" value="NAD(P)-binding Rossmann-like Domain"/>
    <property type="match status" value="1"/>
</dbReference>
<dbReference type="InterPro" id="IPR036291">
    <property type="entry name" value="NAD(P)-bd_dom_sf"/>
</dbReference>
<feature type="domain" description="RCK N-terminal" evidence="1">
    <location>
        <begin position="11"/>
        <end position="127"/>
    </location>
</feature>
<dbReference type="AlphaFoldDB" id="A0A9D1LT16"/>
<dbReference type="InterPro" id="IPR036721">
    <property type="entry name" value="RCK_C_sf"/>
</dbReference>
<dbReference type="InterPro" id="IPR006037">
    <property type="entry name" value="RCK_C"/>
</dbReference>
<sequence length="225" mass="24205">MRKLRSQPEEAKQFVVIGLGQFGMSVATTLYSMGYDVLAVDISGERVDAINGKVTHAAQADATDEEALQTLGIHNFDTAVVALGKALQASIIVTLLLKELGVANVIVEAKTDIHAKALGKIGADRVLFPERDMGQRVAHHLASSNILDMIELSSEFTLMELRPLEEWIGHSLSELAMRRHYGINVVAICNAGGVNASPKAEDVIRAEDVLLVVGAADRLNKLARA</sequence>
<dbReference type="PROSITE" id="PS51202">
    <property type="entry name" value="RCK_C"/>
    <property type="match status" value="1"/>
</dbReference>
<reference evidence="3" key="2">
    <citation type="journal article" date="2021" name="PeerJ">
        <title>Extensive microbial diversity within the chicken gut microbiome revealed by metagenomics and culture.</title>
        <authorList>
            <person name="Gilroy R."/>
            <person name="Ravi A."/>
            <person name="Getino M."/>
            <person name="Pursley I."/>
            <person name="Horton D.L."/>
            <person name="Alikhan N.F."/>
            <person name="Baker D."/>
            <person name="Gharbi K."/>
            <person name="Hall N."/>
            <person name="Watson M."/>
            <person name="Adriaenssens E.M."/>
            <person name="Foster-Nyarko E."/>
            <person name="Jarju S."/>
            <person name="Secka A."/>
            <person name="Antonio M."/>
            <person name="Oren A."/>
            <person name="Chaudhuri R.R."/>
            <person name="La Ragione R."/>
            <person name="Hildebrand F."/>
            <person name="Pallen M.J."/>
        </authorList>
    </citation>
    <scope>NUCLEOTIDE SEQUENCE</scope>
    <source>
        <strain evidence="3">ChiSxjej2B14-8506</strain>
    </source>
</reference>
<comment type="caution">
    <text evidence="3">The sequence shown here is derived from an EMBL/GenBank/DDBJ whole genome shotgun (WGS) entry which is preliminary data.</text>
</comment>
<protein>
    <submittedName>
        <fullName evidence="3">TrkA family potassium uptake protein</fullName>
    </submittedName>
</protein>
<dbReference type="SUPFAM" id="SSF51735">
    <property type="entry name" value="NAD(P)-binding Rossmann-fold domains"/>
    <property type="match status" value="1"/>
</dbReference>
<dbReference type="Proteomes" id="UP000824123">
    <property type="component" value="Unassembled WGS sequence"/>
</dbReference>
<name>A0A9D1LT16_9FIRM</name>
<evidence type="ECO:0000259" key="1">
    <source>
        <dbReference type="PROSITE" id="PS51201"/>
    </source>
</evidence>
<dbReference type="Pfam" id="PF02254">
    <property type="entry name" value="TrkA_N"/>
    <property type="match status" value="1"/>
</dbReference>
<reference evidence="3" key="1">
    <citation type="submission" date="2020-10" db="EMBL/GenBank/DDBJ databases">
        <authorList>
            <person name="Gilroy R."/>
        </authorList>
    </citation>
    <scope>NUCLEOTIDE SEQUENCE</scope>
    <source>
        <strain evidence="3">ChiSxjej2B14-8506</strain>
    </source>
</reference>
<proteinExistence type="predicted"/>
<dbReference type="Gene3D" id="3.30.70.1450">
    <property type="entry name" value="Regulator of K+ conductance, C-terminal domain"/>
    <property type="match status" value="1"/>
</dbReference>
<organism evidence="3 4">
    <name type="scientific">Candidatus Fimadaptatus faecigallinarum</name>
    <dbReference type="NCBI Taxonomy" id="2840814"/>
    <lineage>
        <taxon>Bacteria</taxon>
        <taxon>Bacillati</taxon>
        <taxon>Bacillota</taxon>
        <taxon>Clostridia</taxon>
        <taxon>Eubacteriales</taxon>
        <taxon>Candidatus Fimadaptatus</taxon>
    </lineage>
</organism>
<dbReference type="PROSITE" id="PS51201">
    <property type="entry name" value="RCK_N"/>
    <property type="match status" value="1"/>
</dbReference>
<dbReference type="InterPro" id="IPR050721">
    <property type="entry name" value="Trk_Ktr_HKT_K-transport"/>
</dbReference>
<dbReference type="InterPro" id="IPR003148">
    <property type="entry name" value="RCK_N"/>
</dbReference>
<gene>
    <name evidence="3" type="ORF">IAC59_08905</name>
</gene>
<dbReference type="GO" id="GO:0008324">
    <property type="term" value="F:monoatomic cation transmembrane transporter activity"/>
    <property type="evidence" value="ECO:0007669"/>
    <property type="project" value="InterPro"/>
</dbReference>
<dbReference type="GO" id="GO:0006813">
    <property type="term" value="P:potassium ion transport"/>
    <property type="evidence" value="ECO:0007669"/>
    <property type="project" value="InterPro"/>
</dbReference>
<evidence type="ECO:0000259" key="2">
    <source>
        <dbReference type="PROSITE" id="PS51202"/>
    </source>
</evidence>
<dbReference type="SUPFAM" id="SSF116726">
    <property type="entry name" value="TrkA C-terminal domain-like"/>
    <property type="match status" value="1"/>
</dbReference>
<accession>A0A9D1LT16</accession>
<evidence type="ECO:0000313" key="3">
    <source>
        <dbReference type="EMBL" id="HIU47357.1"/>
    </source>
</evidence>
<dbReference type="PANTHER" id="PTHR43833:SF7">
    <property type="entry name" value="KTR SYSTEM POTASSIUM UPTAKE PROTEIN C"/>
    <property type="match status" value="1"/>
</dbReference>
<dbReference type="PANTHER" id="PTHR43833">
    <property type="entry name" value="POTASSIUM CHANNEL PROTEIN 2-RELATED-RELATED"/>
    <property type="match status" value="1"/>
</dbReference>
<dbReference type="EMBL" id="DVNK01000052">
    <property type="protein sequence ID" value="HIU47357.1"/>
    <property type="molecule type" value="Genomic_DNA"/>
</dbReference>
<feature type="domain" description="RCK C-terminal" evidence="2">
    <location>
        <begin position="144"/>
        <end position="225"/>
    </location>
</feature>
<dbReference type="Pfam" id="PF02080">
    <property type="entry name" value="TrkA_C"/>
    <property type="match status" value="1"/>
</dbReference>